<comment type="caution">
    <text evidence="6">The sequence shown here is derived from an EMBL/GenBank/DDBJ whole genome shotgun (WGS) entry which is preliminary data.</text>
</comment>
<dbReference type="AlphaFoldDB" id="X1Q8U7"/>
<dbReference type="InterPro" id="IPR013758">
    <property type="entry name" value="Topo_IIA_A/C_ab"/>
</dbReference>
<keyword evidence="3" id="KW-0238">DNA-binding</keyword>
<feature type="non-terminal residue" evidence="6">
    <location>
        <position position="69"/>
    </location>
</feature>
<dbReference type="InterPro" id="IPR002205">
    <property type="entry name" value="Topo_IIA_dom_A"/>
</dbReference>
<gene>
    <name evidence="6" type="ORF">S06H3_66204</name>
</gene>
<accession>X1Q8U7</accession>
<feature type="non-terminal residue" evidence="6">
    <location>
        <position position="1"/>
    </location>
</feature>
<evidence type="ECO:0000256" key="2">
    <source>
        <dbReference type="ARBA" id="ARBA00023029"/>
    </source>
</evidence>
<feature type="domain" description="Topo IIA-type catalytic" evidence="5">
    <location>
        <begin position="1"/>
        <end position="69"/>
    </location>
</feature>
<dbReference type="GO" id="GO:0005737">
    <property type="term" value="C:cytoplasm"/>
    <property type="evidence" value="ECO:0007669"/>
    <property type="project" value="TreeGrafter"/>
</dbReference>
<dbReference type="GO" id="GO:0003918">
    <property type="term" value="F:DNA topoisomerase type II (double strand cut, ATP-hydrolyzing) activity"/>
    <property type="evidence" value="ECO:0007669"/>
    <property type="project" value="InterPro"/>
</dbReference>
<evidence type="ECO:0000313" key="6">
    <source>
        <dbReference type="EMBL" id="GAI64917.1"/>
    </source>
</evidence>
<dbReference type="PANTHER" id="PTHR43493:SF5">
    <property type="entry name" value="DNA GYRASE SUBUNIT A, CHLOROPLASTIC_MITOCHONDRIAL"/>
    <property type="match status" value="1"/>
</dbReference>
<evidence type="ECO:0000256" key="3">
    <source>
        <dbReference type="ARBA" id="ARBA00023125"/>
    </source>
</evidence>
<dbReference type="Gene3D" id="3.30.1360.40">
    <property type="match status" value="1"/>
</dbReference>
<dbReference type="PANTHER" id="PTHR43493">
    <property type="entry name" value="DNA GYRASE/TOPOISOMERASE SUBUNIT A"/>
    <property type="match status" value="1"/>
</dbReference>
<evidence type="ECO:0000256" key="4">
    <source>
        <dbReference type="ARBA" id="ARBA00023235"/>
    </source>
</evidence>
<dbReference type="PROSITE" id="PS52040">
    <property type="entry name" value="TOPO_IIA"/>
    <property type="match status" value="1"/>
</dbReference>
<dbReference type="GO" id="GO:0003677">
    <property type="term" value="F:DNA binding"/>
    <property type="evidence" value="ECO:0007669"/>
    <property type="project" value="UniProtKB-KW"/>
</dbReference>
<proteinExistence type="inferred from homology"/>
<dbReference type="Gene3D" id="3.90.199.10">
    <property type="entry name" value="Topoisomerase II, domain 5"/>
    <property type="match status" value="1"/>
</dbReference>
<dbReference type="InterPro" id="IPR013760">
    <property type="entry name" value="Topo_IIA-like_dom_sf"/>
</dbReference>
<keyword evidence="4" id="KW-0413">Isomerase</keyword>
<dbReference type="SUPFAM" id="SSF56719">
    <property type="entry name" value="Type II DNA topoisomerase"/>
    <property type="match status" value="1"/>
</dbReference>
<dbReference type="GO" id="GO:0009330">
    <property type="term" value="C:DNA topoisomerase type II (double strand cut, ATP-hydrolyzing) complex"/>
    <property type="evidence" value="ECO:0007669"/>
    <property type="project" value="TreeGrafter"/>
</dbReference>
<dbReference type="InterPro" id="IPR050220">
    <property type="entry name" value="Type_II_DNA_Topoisomerases"/>
</dbReference>
<comment type="similarity">
    <text evidence="1">Belongs to the type II topoisomerase GyrA/ParC subunit family.</text>
</comment>
<dbReference type="Pfam" id="PF00521">
    <property type="entry name" value="DNA_topoisoIV"/>
    <property type="match status" value="1"/>
</dbReference>
<dbReference type="GO" id="GO:0005524">
    <property type="term" value="F:ATP binding"/>
    <property type="evidence" value="ECO:0007669"/>
    <property type="project" value="InterPro"/>
</dbReference>
<dbReference type="GO" id="GO:0006265">
    <property type="term" value="P:DNA topological change"/>
    <property type="evidence" value="ECO:0007669"/>
    <property type="project" value="InterPro"/>
</dbReference>
<evidence type="ECO:0000259" key="5">
    <source>
        <dbReference type="PROSITE" id="PS52040"/>
    </source>
</evidence>
<protein>
    <recommendedName>
        <fullName evidence="5">Topo IIA-type catalytic domain-containing protein</fullName>
    </recommendedName>
</protein>
<name>X1Q8U7_9ZZZZ</name>
<reference evidence="6" key="1">
    <citation type="journal article" date="2014" name="Front. Microbiol.">
        <title>High frequency of phylogenetically diverse reductive dehalogenase-homologous genes in deep subseafloor sedimentary metagenomes.</title>
        <authorList>
            <person name="Kawai M."/>
            <person name="Futagami T."/>
            <person name="Toyoda A."/>
            <person name="Takaki Y."/>
            <person name="Nishi S."/>
            <person name="Hori S."/>
            <person name="Arai W."/>
            <person name="Tsubouchi T."/>
            <person name="Morono Y."/>
            <person name="Uchiyama I."/>
            <person name="Ito T."/>
            <person name="Fujiyama A."/>
            <person name="Inagaki F."/>
            <person name="Takami H."/>
        </authorList>
    </citation>
    <scope>NUCLEOTIDE SEQUENCE</scope>
    <source>
        <strain evidence="6">Expedition CK06-06</strain>
    </source>
</reference>
<evidence type="ECO:0000256" key="1">
    <source>
        <dbReference type="ARBA" id="ARBA00008263"/>
    </source>
</evidence>
<organism evidence="6">
    <name type="scientific">marine sediment metagenome</name>
    <dbReference type="NCBI Taxonomy" id="412755"/>
    <lineage>
        <taxon>unclassified sequences</taxon>
        <taxon>metagenomes</taxon>
        <taxon>ecological metagenomes</taxon>
    </lineage>
</organism>
<sequence>ELVRNKKIEGISDLRDESDRQGMRVVIELKKEAQPQKVLNNLYKHTSMQSSFFVNMLALVDGQPRVISL</sequence>
<keyword evidence="2" id="KW-0799">Topoisomerase</keyword>
<dbReference type="EMBL" id="BARV01044974">
    <property type="protein sequence ID" value="GAI64917.1"/>
    <property type="molecule type" value="Genomic_DNA"/>
</dbReference>